<evidence type="ECO:0000313" key="2">
    <source>
        <dbReference type="Proteomes" id="UP000013827"/>
    </source>
</evidence>
<dbReference type="InterPro" id="IPR045850">
    <property type="entry name" value="TRM2_met"/>
</dbReference>
<protein>
    <submittedName>
        <fullName evidence="1">Uncharacterized protein</fullName>
    </submittedName>
</protein>
<sequence>MPRVLPAVASTPLVYFASTAARPSDAASDVQATVPLCRALKTLQGQVLFSPQSTLDADTLAARLCKLSTLGYVHGREEAASTPAASLVFRAIGKRGGRGHSFTSDEAKRAAKAGLTEATGLQGSSDNHLAARLSELGLELPRDARDVVAPLWEMPLEGQRARKQAERERLVARRFTRDELMSNEWLIGRDGAPRGAAEVGGVPFVPAWMAAVAAEVGAAMREWEAGLAVQSDGTPPSLPFALLRLRGSLRTRQSADLLLETVRSLVSDGGRCFPPLLLDICCGGGAIGLDVARAAVAAGASTRVVGLEAVCKSVRQAASVRRVVIVSCNPHGFTLRRDYVVKGGSLAANLRVLCGSRGRGAPFALQRAIPIDMFPHTPHVELVLLLERGVPLPQVSSS</sequence>
<dbReference type="PANTHER" id="PTHR45904:SF2">
    <property type="entry name" value="TRNA (URACIL-5-)-METHYLTRANSFERASE HOMOLOG A"/>
    <property type="match status" value="1"/>
</dbReference>
<evidence type="ECO:0000313" key="1">
    <source>
        <dbReference type="EnsemblProtists" id="EOD25489"/>
    </source>
</evidence>
<name>A0A0D3JPQ4_EMIH1</name>
<keyword evidence="2" id="KW-1185">Reference proteome</keyword>
<dbReference type="EnsemblProtists" id="EOD25489">
    <property type="protein sequence ID" value="EOD25489"/>
    <property type="gene ID" value="EMIHUDRAFT_237593"/>
</dbReference>
<dbReference type="eggNOG" id="KOG2187">
    <property type="taxonomic scope" value="Eukaryota"/>
</dbReference>
<dbReference type="GeneID" id="17271068"/>
<dbReference type="GO" id="GO:0003723">
    <property type="term" value="F:RNA binding"/>
    <property type="evidence" value="ECO:0007669"/>
    <property type="project" value="TreeGrafter"/>
</dbReference>
<dbReference type="RefSeq" id="XP_005777918.1">
    <property type="nucleotide sequence ID" value="XM_005777861.1"/>
</dbReference>
<dbReference type="Gene3D" id="3.40.50.150">
    <property type="entry name" value="Vaccinia Virus protein VP39"/>
    <property type="match status" value="1"/>
</dbReference>
<dbReference type="AlphaFoldDB" id="A0A0D3JPQ4"/>
<accession>A0A0D3JPQ4</accession>
<dbReference type="STRING" id="2903.R1EXE1"/>
<dbReference type="SUPFAM" id="SSF53335">
    <property type="entry name" value="S-adenosyl-L-methionine-dependent methyltransferases"/>
    <property type="match status" value="1"/>
</dbReference>
<dbReference type="KEGG" id="ehx:EMIHUDRAFT_237593"/>
<reference evidence="2" key="1">
    <citation type="journal article" date="2013" name="Nature">
        <title>Pan genome of the phytoplankton Emiliania underpins its global distribution.</title>
        <authorList>
            <person name="Read B.A."/>
            <person name="Kegel J."/>
            <person name="Klute M.J."/>
            <person name="Kuo A."/>
            <person name="Lefebvre S.C."/>
            <person name="Maumus F."/>
            <person name="Mayer C."/>
            <person name="Miller J."/>
            <person name="Monier A."/>
            <person name="Salamov A."/>
            <person name="Young J."/>
            <person name="Aguilar M."/>
            <person name="Claverie J.M."/>
            <person name="Frickenhaus S."/>
            <person name="Gonzalez K."/>
            <person name="Herman E.K."/>
            <person name="Lin Y.C."/>
            <person name="Napier J."/>
            <person name="Ogata H."/>
            <person name="Sarno A.F."/>
            <person name="Shmutz J."/>
            <person name="Schroeder D."/>
            <person name="de Vargas C."/>
            <person name="Verret F."/>
            <person name="von Dassow P."/>
            <person name="Valentin K."/>
            <person name="Van de Peer Y."/>
            <person name="Wheeler G."/>
            <person name="Dacks J.B."/>
            <person name="Delwiche C.F."/>
            <person name="Dyhrman S.T."/>
            <person name="Glockner G."/>
            <person name="John U."/>
            <person name="Richards T."/>
            <person name="Worden A.Z."/>
            <person name="Zhang X."/>
            <person name="Grigoriev I.V."/>
            <person name="Allen A.E."/>
            <person name="Bidle K."/>
            <person name="Borodovsky M."/>
            <person name="Bowler C."/>
            <person name="Brownlee C."/>
            <person name="Cock J.M."/>
            <person name="Elias M."/>
            <person name="Gladyshev V.N."/>
            <person name="Groth M."/>
            <person name="Guda C."/>
            <person name="Hadaegh A."/>
            <person name="Iglesias-Rodriguez M.D."/>
            <person name="Jenkins J."/>
            <person name="Jones B.M."/>
            <person name="Lawson T."/>
            <person name="Leese F."/>
            <person name="Lindquist E."/>
            <person name="Lobanov A."/>
            <person name="Lomsadze A."/>
            <person name="Malik S.B."/>
            <person name="Marsh M.E."/>
            <person name="Mackinder L."/>
            <person name="Mock T."/>
            <person name="Mueller-Roeber B."/>
            <person name="Pagarete A."/>
            <person name="Parker M."/>
            <person name="Probert I."/>
            <person name="Quesneville H."/>
            <person name="Raines C."/>
            <person name="Rensing S.A."/>
            <person name="Riano-Pachon D.M."/>
            <person name="Richier S."/>
            <person name="Rokitta S."/>
            <person name="Shiraiwa Y."/>
            <person name="Soanes D.M."/>
            <person name="van der Giezen M."/>
            <person name="Wahlund T.M."/>
            <person name="Williams B."/>
            <person name="Wilson W."/>
            <person name="Wolfe G."/>
            <person name="Wurch L.L."/>
        </authorList>
    </citation>
    <scope>NUCLEOTIDE SEQUENCE</scope>
</reference>
<dbReference type="PROSITE" id="PS01231">
    <property type="entry name" value="TRMA_2"/>
    <property type="match status" value="1"/>
</dbReference>
<organism evidence="1 2">
    <name type="scientific">Emiliania huxleyi (strain CCMP1516)</name>
    <dbReference type="NCBI Taxonomy" id="280463"/>
    <lineage>
        <taxon>Eukaryota</taxon>
        <taxon>Haptista</taxon>
        <taxon>Haptophyta</taxon>
        <taxon>Prymnesiophyceae</taxon>
        <taxon>Isochrysidales</taxon>
        <taxon>Noelaerhabdaceae</taxon>
        <taxon>Emiliania</taxon>
    </lineage>
</organism>
<dbReference type="PaxDb" id="2903-EOD25489"/>
<dbReference type="PANTHER" id="PTHR45904">
    <property type="entry name" value="TRNA (URACIL-5-)-METHYLTRANSFERASE"/>
    <property type="match status" value="1"/>
</dbReference>
<dbReference type="InterPro" id="IPR030391">
    <property type="entry name" value="MeTrfase_TrmA_CS"/>
</dbReference>
<dbReference type="Proteomes" id="UP000013827">
    <property type="component" value="Unassembled WGS sequence"/>
</dbReference>
<dbReference type="HOGENOM" id="CLU_693424_0_0_1"/>
<dbReference type="InterPro" id="IPR029063">
    <property type="entry name" value="SAM-dependent_MTases_sf"/>
</dbReference>
<reference evidence="1" key="2">
    <citation type="submission" date="2024-10" db="UniProtKB">
        <authorList>
            <consortium name="EnsemblProtists"/>
        </authorList>
    </citation>
    <scope>IDENTIFICATION</scope>
</reference>
<proteinExistence type="predicted"/>